<protein>
    <recommendedName>
        <fullName evidence="3">Nucleotidyl transferase AbiEii/AbiGii toxin family protein</fullName>
    </recommendedName>
</protein>
<accession>D6SK24</accession>
<reference evidence="1" key="1">
    <citation type="submission" date="2010-05" db="EMBL/GenBank/DDBJ databases">
        <title>The draft genome of Desulfonatronospira thiodismutans ASO3-1.</title>
        <authorList>
            <consortium name="US DOE Joint Genome Institute (JGI-PGF)"/>
            <person name="Lucas S."/>
            <person name="Copeland A."/>
            <person name="Lapidus A."/>
            <person name="Cheng J.-F."/>
            <person name="Bruce D."/>
            <person name="Goodwin L."/>
            <person name="Pitluck S."/>
            <person name="Chertkov O."/>
            <person name="Brettin T."/>
            <person name="Detter J.C."/>
            <person name="Han C."/>
            <person name="Land M.L."/>
            <person name="Hauser L."/>
            <person name="Kyrpides N."/>
            <person name="Mikhailova N."/>
            <person name="Muyzer G."/>
            <person name="Woyke T."/>
        </authorList>
    </citation>
    <scope>NUCLEOTIDE SEQUENCE [LARGE SCALE GENOMIC DNA]</scope>
    <source>
        <strain evidence="1">ASO3-1</strain>
    </source>
</reference>
<dbReference type="Proteomes" id="UP000005496">
    <property type="component" value="Unassembled WGS sequence"/>
</dbReference>
<dbReference type="Pfam" id="PF08843">
    <property type="entry name" value="AbiEii"/>
    <property type="match status" value="1"/>
</dbReference>
<gene>
    <name evidence="1" type="ORF">Dthio_PD3684</name>
</gene>
<dbReference type="AlphaFoldDB" id="D6SK24"/>
<dbReference type="eggNOG" id="COG2253">
    <property type="taxonomic scope" value="Bacteria"/>
</dbReference>
<dbReference type="EMBL" id="ACJN02000001">
    <property type="protein sequence ID" value="EFI36227.1"/>
    <property type="molecule type" value="Genomic_DNA"/>
</dbReference>
<comment type="caution">
    <text evidence="1">The sequence shown here is derived from an EMBL/GenBank/DDBJ whole genome shotgun (WGS) entry which is preliminary data.</text>
</comment>
<keyword evidence="2" id="KW-1185">Reference proteome</keyword>
<evidence type="ECO:0000313" key="2">
    <source>
        <dbReference type="Proteomes" id="UP000005496"/>
    </source>
</evidence>
<dbReference type="RefSeq" id="WP_008869349.1">
    <property type="nucleotide sequence ID" value="NZ_ACJN02000001.1"/>
</dbReference>
<dbReference type="Gene3D" id="3.10.450.620">
    <property type="entry name" value="JHP933, nucleotidyltransferase-like core domain"/>
    <property type="match status" value="1"/>
</dbReference>
<organism evidence="1 2">
    <name type="scientific">Desulfonatronospira thiodismutans ASO3-1</name>
    <dbReference type="NCBI Taxonomy" id="555779"/>
    <lineage>
        <taxon>Bacteria</taxon>
        <taxon>Pseudomonadati</taxon>
        <taxon>Thermodesulfobacteriota</taxon>
        <taxon>Desulfovibrionia</taxon>
        <taxon>Desulfovibrionales</taxon>
        <taxon>Desulfonatronovibrionaceae</taxon>
        <taxon>Desulfonatronospira</taxon>
    </lineage>
</organism>
<sequence length="213" mass="25105">MEEIDFKQLYELQDQVLEAVFLVDTTFYLTGGTCLHRFYFSERYSVDLDFFTNDTALFREDVRDLLNRLDQKSIQYEPVTDFRDFVRIMVEKKLRVDLICDRVYRSGKNVRTKKGLVLDNLLNLCANKVCAILGRDEPKDVFDLYTVYRHDPQDWAVVMEEAGKKCVLDRETLAFRLDSFPVELVESLHVLDKNIINVFKQDYPVMLREMSGV</sequence>
<name>D6SK24_9BACT</name>
<evidence type="ECO:0000313" key="1">
    <source>
        <dbReference type="EMBL" id="EFI36227.1"/>
    </source>
</evidence>
<proteinExistence type="predicted"/>
<dbReference type="OrthoDB" id="361603at2"/>
<dbReference type="InterPro" id="IPR014942">
    <property type="entry name" value="AbiEii"/>
</dbReference>
<evidence type="ECO:0008006" key="3">
    <source>
        <dbReference type="Google" id="ProtNLM"/>
    </source>
</evidence>